<dbReference type="Gene3D" id="3.20.20.70">
    <property type="entry name" value="Aldolase class I"/>
    <property type="match status" value="2"/>
</dbReference>
<dbReference type="PANTHER" id="PTHR21337:SF0">
    <property type="entry name" value="PHOSPHO-2-DEHYDRO-3-DEOXYHEPTONATE ALDOLASE"/>
    <property type="match status" value="1"/>
</dbReference>
<organism evidence="5 6">
    <name type="scientific">Poseidonibacter ostreae</name>
    <dbReference type="NCBI Taxonomy" id="2654171"/>
    <lineage>
        <taxon>Bacteria</taxon>
        <taxon>Pseudomonadati</taxon>
        <taxon>Campylobacterota</taxon>
        <taxon>Epsilonproteobacteria</taxon>
        <taxon>Campylobacterales</taxon>
        <taxon>Arcobacteraceae</taxon>
        <taxon>Poseidonibacter</taxon>
    </lineage>
</organism>
<dbReference type="InterPro" id="IPR002480">
    <property type="entry name" value="DAHP_synth_2"/>
</dbReference>
<feature type="binding site" evidence="3">
    <location>
        <position position="321"/>
    </location>
    <ligand>
        <name>phosphoenolpyruvate</name>
        <dbReference type="ChEBI" id="CHEBI:58702"/>
    </ligand>
</feature>
<comment type="pathway">
    <text evidence="4">Metabolic intermediate biosynthesis; chorismate biosynthesis; chorismate from D-erythrose 4-phosphate and phosphoenolpyruvate: step 1/7.</text>
</comment>
<sequence length="454" mass="50691">MKKWQPNSWRDFPIKQQPTYTDLEKLKKVEKELGSYPPLIFAGEALNLKNQLADVVNGKAFLLQGGDCAESFASFDANNIKNLFKVMMQMSVVLTFSGGCPVVKVGRVAGQFAKPRSSDFEEVNGISLPSYRGDIVNDIEFSEKARGPKPKKLLKAYNQSAATMNLLRAFSRGGMADLNQVHLWNTDFVKDNTLGEKYDEVSSKITEALNFMKACGITSETTPNLAQTNLFTSHEALLLNYEQALTRKDSITGDWYNCAAHMLWIGDRTRDLKDAHIEYFRGIKNPIGCKVGPSMKEDELIQLIDTLNPENEAGRLNLIVRMGANKVGDFYPKLLERVKREGKNVLWSCDPMHGNTIKADNGYKTRDFEAILSEVKQFFQIHKAEGTYAGGIHLEMTGQDVTECTGSASSAVTTEGLASRYHTQCDPRLNADQALELSFMIADTLKEARKDLII</sequence>
<keyword evidence="4" id="KW-0028">Amino-acid biosynthesis</keyword>
<comment type="similarity">
    <text evidence="1 4">Belongs to the class-II DAHP synthase family.</text>
</comment>
<keyword evidence="2 4" id="KW-0808">Transferase</keyword>
<keyword evidence="3" id="KW-0104">Cadmium</keyword>
<feature type="binding site" evidence="3">
    <location>
        <position position="290"/>
    </location>
    <ligand>
        <name>phosphoenolpyruvate</name>
        <dbReference type="ChEBI" id="CHEBI:58702"/>
    </ligand>
</feature>
<name>A0A6L4WPZ6_9BACT</name>
<feature type="binding site" evidence="3">
    <location>
        <position position="353"/>
    </location>
    <ligand>
        <name>Mn(2+)</name>
        <dbReference type="ChEBI" id="CHEBI:29035"/>
    </ligand>
</feature>
<evidence type="ECO:0000313" key="6">
    <source>
        <dbReference type="Proteomes" id="UP000472839"/>
    </source>
</evidence>
<evidence type="ECO:0000256" key="3">
    <source>
        <dbReference type="PIRSR" id="PIRSR602480-1"/>
    </source>
</evidence>
<comment type="cofactor">
    <cofactor evidence="3">
        <name>Mn(2+)</name>
        <dbReference type="ChEBI" id="CHEBI:29035"/>
    </cofactor>
    <cofactor evidence="3">
        <name>Co(2+)</name>
        <dbReference type="ChEBI" id="CHEBI:48828"/>
    </cofactor>
    <cofactor evidence="3">
        <name>Cd(2+)</name>
        <dbReference type="ChEBI" id="CHEBI:48775"/>
    </cofactor>
    <text evidence="3">Binds 1 divalent cation per subunit. The enzyme is active with manganese, cobalt or cadmium ions.</text>
</comment>
<dbReference type="GO" id="GO:0009073">
    <property type="term" value="P:aromatic amino acid family biosynthetic process"/>
    <property type="evidence" value="ECO:0007669"/>
    <property type="project" value="UniProtKB-KW"/>
</dbReference>
<dbReference type="PANTHER" id="PTHR21337">
    <property type="entry name" value="PHOSPHO-2-DEHYDRO-3-DEOXYHEPTONATE ALDOLASE 1, 2"/>
    <property type="match status" value="1"/>
</dbReference>
<dbReference type="NCBIfam" id="TIGR01358">
    <property type="entry name" value="DAHP_synth_II"/>
    <property type="match status" value="1"/>
</dbReference>
<feature type="binding site" evidence="3">
    <location>
        <position position="107"/>
    </location>
    <ligand>
        <name>phosphoenolpyruvate</name>
        <dbReference type="ChEBI" id="CHEBI:58702"/>
    </ligand>
</feature>
<dbReference type="Pfam" id="PF01474">
    <property type="entry name" value="DAHP_synth_2"/>
    <property type="match status" value="1"/>
</dbReference>
<dbReference type="GO" id="GO:0008652">
    <property type="term" value="P:amino acid biosynthetic process"/>
    <property type="evidence" value="ECO:0007669"/>
    <property type="project" value="UniProtKB-KW"/>
</dbReference>
<feature type="binding site" evidence="3">
    <location>
        <position position="426"/>
    </location>
    <ligand>
        <name>Mn(2+)</name>
        <dbReference type="ChEBI" id="CHEBI:29035"/>
    </ligand>
</feature>
<dbReference type="Proteomes" id="UP000472839">
    <property type="component" value="Unassembled WGS sequence"/>
</dbReference>
<evidence type="ECO:0000256" key="4">
    <source>
        <dbReference type="RuleBase" id="RU363071"/>
    </source>
</evidence>
<keyword evidence="3" id="KW-0464">Manganese</keyword>
<dbReference type="RefSeq" id="WP_152279827.1">
    <property type="nucleotide sequence ID" value="NZ_WFKK01000041.1"/>
</dbReference>
<keyword evidence="3" id="KW-0170">Cobalt</keyword>
<evidence type="ECO:0000256" key="1">
    <source>
        <dbReference type="ARBA" id="ARBA00008911"/>
    </source>
</evidence>
<dbReference type="SUPFAM" id="SSF51569">
    <property type="entry name" value="Aldolase"/>
    <property type="match status" value="1"/>
</dbReference>
<comment type="catalytic activity">
    <reaction evidence="4">
        <text>D-erythrose 4-phosphate + phosphoenolpyruvate + H2O = 7-phospho-2-dehydro-3-deoxy-D-arabino-heptonate + phosphate</text>
        <dbReference type="Rhea" id="RHEA:14717"/>
        <dbReference type="ChEBI" id="CHEBI:15377"/>
        <dbReference type="ChEBI" id="CHEBI:16897"/>
        <dbReference type="ChEBI" id="CHEBI:43474"/>
        <dbReference type="ChEBI" id="CHEBI:58394"/>
        <dbReference type="ChEBI" id="CHEBI:58702"/>
        <dbReference type="EC" id="2.5.1.54"/>
    </reaction>
</comment>
<dbReference type="GO" id="GO:0003849">
    <property type="term" value="F:3-deoxy-7-phosphoheptulonate synthase activity"/>
    <property type="evidence" value="ECO:0007669"/>
    <property type="project" value="UniProtKB-EC"/>
</dbReference>
<keyword evidence="4" id="KW-0057">Aromatic amino acid biosynthesis</keyword>
<feature type="binding site" evidence="3">
    <location>
        <position position="68"/>
    </location>
    <ligand>
        <name>Mn(2+)</name>
        <dbReference type="ChEBI" id="CHEBI:29035"/>
    </ligand>
</feature>
<comment type="caution">
    <text evidence="5">The sequence shown here is derived from an EMBL/GenBank/DDBJ whole genome shotgun (WGS) entry which is preliminary data.</text>
</comment>
<evidence type="ECO:0000313" key="5">
    <source>
        <dbReference type="EMBL" id="KAB7886487.1"/>
    </source>
</evidence>
<proteinExistence type="inferred from homology"/>
<gene>
    <name evidence="5" type="ORF">GBG19_12215</name>
</gene>
<reference evidence="5 6" key="1">
    <citation type="submission" date="2019-10" db="EMBL/GenBank/DDBJ databases">
        <title>Poseidonibacter ostreae sp. nov., isolated from the gut of the Ostrea denselamellosa.</title>
        <authorList>
            <person name="Choi A."/>
        </authorList>
    </citation>
    <scope>NUCLEOTIDE SEQUENCE [LARGE SCALE GENOMIC DNA]</scope>
    <source>
        <strain evidence="5 6">SJOD-M-33</strain>
    </source>
</reference>
<accession>A0A6L4WPZ6</accession>
<dbReference type="AlphaFoldDB" id="A0A6L4WPZ6"/>
<dbReference type="EC" id="2.5.1.54" evidence="4"/>
<evidence type="ECO:0000256" key="2">
    <source>
        <dbReference type="ARBA" id="ARBA00022679"/>
    </source>
</evidence>
<dbReference type="EMBL" id="WFKK01000041">
    <property type="protein sequence ID" value="KAB7886487.1"/>
    <property type="molecule type" value="Genomic_DNA"/>
</dbReference>
<feature type="binding site" evidence="3">
    <location>
        <position position="395"/>
    </location>
    <ligand>
        <name>Mn(2+)</name>
        <dbReference type="ChEBI" id="CHEBI:29035"/>
    </ligand>
</feature>
<protein>
    <recommendedName>
        <fullName evidence="4">Phospho-2-dehydro-3-deoxyheptonate aldolase</fullName>
        <ecNumber evidence="4">2.5.1.54</ecNumber>
    </recommendedName>
</protein>
<dbReference type="InterPro" id="IPR013785">
    <property type="entry name" value="Aldolase_TIM"/>
</dbReference>